<keyword evidence="9 13" id="KW-0675">Receptor</keyword>
<keyword evidence="4" id="KW-0433">Leucine-rich repeat</keyword>
<protein>
    <submittedName>
        <fullName evidence="13">Receptor like protein 25</fullName>
    </submittedName>
</protein>
<evidence type="ECO:0000256" key="9">
    <source>
        <dbReference type="ARBA" id="ARBA00023170"/>
    </source>
</evidence>
<dbReference type="RefSeq" id="XP_060671008.1">
    <property type="nucleotide sequence ID" value="XM_060815025.1"/>
</dbReference>
<dbReference type="Pfam" id="PF00560">
    <property type="entry name" value="LRR_1"/>
    <property type="match status" value="2"/>
</dbReference>
<evidence type="ECO:0000256" key="11">
    <source>
        <dbReference type="SAM" id="Phobius"/>
    </source>
</evidence>
<keyword evidence="8 11" id="KW-0472">Membrane</keyword>
<accession>A0ABM4A2P6</accession>
<keyword evidence="7 11" id="KW-1133">Transmembrane helix</keyword>
<feature type="transmembrane region" description="Helical" evidence="11">
    <location>
        <begin position="186"/>
        <end position="209"/>
    </location>
</feature>
<reference evidence="13" key="2">
    <citation type="submission" date="2025-08" db="UniProtKB">
        <authorList>
            <consortium name="RefSeq"/>
        </authorList>
    </citation>
    <scope>IDENTIFICATION</scope>
    <source>
        <tissue evidence="13">Seedling</tissue>
    </source>
</reference>
<keyword evidence="5 11" id="KW-0812">Transmembrane</keyword>
<evidence type="ECO:0000256" key="5">
    <source>
        <dbReference type="ARBA" id="ARBA00022692"/>
    </source>
</evidence>
<evidence type="ECO:0000256" key="4">
    <source>
        <dbReference type="ARBA" id="ARBA00022614"/>
    </source>
</evidence>
<dbReference type="GeneID" id="132800762"/>
<keyword evidence="12" id="KW-1185">Reference proteome</keyword>
<evidence type="ECO:0000256" key="8">
    <source>
        <dbReference type="ARBA" id="ARBA00023136"/>
    </source>
</evidence>
<name>A0ABM4A2P6_ZIZJJ</name>
<comment type="subcellular location">
    <subcellularLocation>
        <location evidence="1">Cell membrane</location>
        <topology evidence="1">Single-pass type I membrane protein</topology>
    </subcellularLocation>
</comment>
<organism evidence="12 13">
    <name type="scientific">Ziziphus jujuba</name>
    <name type="common">Chinese jujube</name>
    <name type="synonym">Ziziphus sativa</name>
    <dbReference type="NCBI Taxonomy" id="326968"/>
    <lineage>
        <taxon>Eukaryota</taxon>
        <taxon>Viridiplantae</taxon>
        <taxon>Streptophyta</taxon>
        <taxon>Embryophyta</taxon>
        <taxon>Tracheophyta</taxon>
        <taxon>Spermatophyta</taxon>
        <taxon>Magnoliopsida</taxon>
        <taxon>eudicotyledons</taxon>
        <taxon>Gunneridae</taxon>
        <taxon>Pentapetalae</taxon>
        <taxon>rosids</taxon>
        <taxon>fabids</taxon>
        <taxon>Rosales</taxon>
        <taxon>Rhamnaceae</taxon>
        <taxon>Paliureae</taxon>
        <taxon>Ziziphus</taxon>
    </lineage>
</organism>
<dbReference type="Proteomes" id="UP001652623">
    <property type="component" value="Chromosome 2"/>
</dbReference>
<evidence type="ECO:0000256" key="7">
    <source>
        <dbReference type="ARBA" id="ARBA00022989"/>
    </source>
</evidence>
<dbReference type="SUPFAM" id="SSF52058">
    <property type="entry name" value="L domain-like"/>
    <property type="match status" value="1"/>
</dbReference>
<evidence type="ECO:0000256" key="3">
    <source>
        <dbReference type="ARBA" id="ARBA00022475"/>
    </source>
</evidence>
<evidence type="ECO:0000256" key="6">
    <source>
        <dbReference type="ARBA" id="ARBA00022737"/>
    </source>
</evidence>
<keyword evidence="6" id="KW-0677">Repeat</keyword>
<evidence type="ECO:0000256" key="2">
    <source>
        <dbReference type="ARBA" id="ARBA00009592"/>
    </source>
</evidence>
<proteinExistence type="inferred from homology"/>
<dbReference type="PANTHER" id="PTHR27004">
    <property type="entry name" value="RECEPTOR-LIKE PROTEIN 12 ISOFORM X1"/>
    <property type="match status" value="1"/>
</dbReference>
<dbReference type="Gene3D" id="3.80.10.10">
    <property type="entry name" value="Ribonuclease Inhibitor"/>
    <property type="match status" value="1"/>
</dbReference>
<dbReference type="InterPro" id="IPR032675">
    <property type="entry name" value="LRR_dom_sf"/>
</dbReference>
<evidence type="ECO:0000256" key="1">
    <source>
        <dbReference type="ARBA" id="ARBA00004251"/>
    </source>
</evidence>
<keyword evidence="3" id="KW-1003">Cell membrane</keyword>
<evidence type="ECO:0000313" key="12">
    <source>
        <dbReference type="Proteomes" id="UP001652623"/>
    </source>
</evidence>
<gene>
    <name evidence="13" type="primary">LOC132800762</name>
</gene>
<keyword evidence="10" id="KW-0325">Glycoprotein</keyword>
<evidence type="ECO:0000313" key="13">
    <source>
        <dbReference type="RefSeq" id="XP_060671008.1"/>
    </source>
</evidence>
<reference evidence="12" key="1">
    <citation type="submission" date="2025-05" db="UniProtKB">
        <authorList>
            <consortium name="RefSeq"/>
        </authorList>
    </citation>
    <scope>NUCLEOTIDE SEQUENCE [LARGE SCALE GENOMIC DNA]</scope>
</reference>
<evidence type="ECO:0000256" key="10">
    <source>
        <dbReference type="ARBA" id="ARBA00023180"/>
    </source>
</evidence>
<comment type="similarity">
    <text evidence="2">Belongs to the RLP family.</text>
</comment>
<dbReference type="PANTHER" id="PTHR27004:SF203">
    <property type="entry name" value="LEUCINE-RICH REPEAT-CONTAINING N-TERMINAL PLANT-TYPE DOMAIN-CONTAINING PROTEIN"/>
    <property type="match status" value="1"/>
</dbReference>
<sequence length="221" mass="24488">MIETSHSESQLNYIGDSYYLYSVSMINKGLEMMYIRIFTFFGCIDFSNNKFYGEIPRAIGDLGSLIVLNLSSNNFSGHIPSSLGNLIELESLDLSNNKLCGEIPHQLTRLTFLEYLNSSENQLVGPIPQAGQIETFSNSSFEGNWGLCGLPLSKKCETLLPPSEYSEESGDSILSGLTWKTVAKGYGYGLIIGLMIGFITTSSWPCLMLKKLGVIPPRRLR</sequence>
<dbReference type="InterPro" id="IPR001611">
    <property type="entry name" value="Leu-rich_rpt"/>
</dbReference>